<dbReference type="AlphaFoldDB" id="A0A7S3K6G9"/>
<accession>A0A7S3K6G9</accession>
<keyword evidence="8" id="KW-0966">Cell projection</keyword>
<proteinExistence type="inferred from homology"/>
<dbReference type="PANTHER" id="PTHR21532">
    <property type="entry name" value="PHOSPHODIESTERASE HL"/>
    <property type="match status" value="1"/>
</dbReference>
<keyword evidence="5" id="KW-0963">Cytoplasm</keyword>
<gene>
    <name evidence="11" type="ORF">ALAG00032_LOCUS14932</name>
</gene>
<sequence length="121" mass="14243">MDIVVEVTELILEDDEFANELEKFCQKNCTIFACDLDEDEHKFEYSELHEDFCLLFERRIEAFVQNRGYSITEFWQRLTKAIDDDSLHSFNAIPCFDLLKAATDYSTFVTTMRSLSRTSKT</sequence>
<evidence type="ECO:0000256" key="8">
    <source>
        <dbReference type="ARBA" id="ARBA00023273"/>
    </source>
</evidence>
<keyword evidence="7" id="KW-0969">Cilium</keyword>
<comment type="subcellular location">
    <subcellularLocation>
        <location evidence="1">Cell projection</location>
        <location evidence="1">Cilium</location>
    </subcellularLocation>
    <subcellularLocation>
        <location evidence="2">Cytoplasm</location>
    </subcellularLocation>
</comment>
<comment type="similarity">
    <text evidence="3">Belongs to the CFAP36 family.</text>
</comment>
<dbReference type="GO" id="GO:0005930">
    <property type="term" value="C:axoneme"/>
    <property type="evidence" value="ECO:0007669"/>
    <property type="project" value="TreeGrafter"/>
</dbReference>
<evidence type="ECO:0000256" key="3">
    <source>
        <dbReference type="ARBA" id="ARBA00007460"/>
    </source>
</evidence>
<dbReference type="InterPro" id="IPR042541">
    <property type="entry name" value="BART_sf"/>
</dbReference>
<evidence type="ECO:0000256" key="1">
    <source>
        <dbReference type="ARBA" id="ARBA00004138"/>
    </source>
</evidence>
<evidence type="ECO:0000313" key="11">
    <source>
        <dbReference type="EMBL" id="CAE0374129.1"/>
    </source>
</evidence>
<evidence type="ECO:0000256" key="5">
    <source>
        <dbReference type="ARBA" id="ARBA00022490"/>
    </source>
</evidence>
<dbReference type="InterPro" id="IPR023379">
    <property type="entry name" value="BART_dom"/>
</dbReference>
<evidence type="ECO:0000256" key="7">
    <source>
        <dbReference type="ARBA" id="ARBA00023069"/>
    </source>
</evidence>
<name>A0A7S3K6G9_9STRA</name>
<reference evidence="11" key="1">
    <citation type="submission" date="2021-01" db="EMBL/GenBank/DDBJ databases">
        <authorList>
            <person name="Corre E."/>
            <person name="Pelletier E."/>
            <person name="Niang G."/>
            <person name="Scheremetjew M."/>
            <person name="Finn R."/>
            <person name="Kale V."/>
            <person name="Holt S."/>
            <person name="Cochrane G."/>
            <person name="Meng A."/>
            <person name="Brown T."/>
            <person name="Cohen L."/>
        </authorList>
    </citation>
    <scope>NUCLEOTIDE SEQUENCE</scope>
    <source>
        <strain evidence="11">CCMP1510</strain>
    </source>
</reference>
<protein>
    <recommendedName>
        <fullName evidence="4">Cilia- and flagella-associated protein 36</fullName>
    </recommendedName>
    <alternativeName>
        <fullName evidence="9">Coiled-coil domain-containing protein 104</fullName>
    </alternativeName>
</protein>
<dbReference type="Gene3D" id="1.20.1520.10">
    <property type="entry name" value="ADP-ribosylation factor-like 2-binding protein, domain"/>
    <property type="match status" value="1"/>
</dbReference>
<dbReference type="GO" id="GO:0097546">
    <property type="term" value="C:ciliary base"/>
    <property type="evidence" value="ECO:0007669"/>
    <property type="project" value="TreeGrafter"/>
</dbReference>
<feature type="domain" description="BART" evidence="10">
    <location>
        <begin position="2"/>
        <end position="114"/>
    </location>
</feature>
<evidence type="ECO:0000256" key="9">
    <source>
        <dbReference type="ARBA" id="ARBA00031593"/>
    </source>
</evidence>
<dbReference type="EMBL" id="HBIJ01022789">
    <property type="protein sequence ID" value="CAE0374129.1"/>
    <property type="molecule type" value="Transcribed_RNA"/>
</dbReference>
<evidence type="ECO:0000259" key="10">
    <source>
        <dbReference type="Pfam" id="PF11527"/>
    </source>
</evidence>
<evidence type="ECO:0000256" key="4">
    <source>
        <dbReference type="ARBA" id="ARBA00021815"/>
    </source>
</evidence>
<dbReference type="Pfam" id="PF11527">
    <property type="entry name" value="ARL2_Bind_BART"/>
    <property type="match status" value="1"/>
</dbReference>
<keyword evidence="6" id="KW-0175">Coiled coil</keyword>
<evidence type="ECO:0000256" key="2">
    <source>
        <dbReference type="ARBA" id="ARBA00004496"/>
    </source>
</evidence>
<organism evidence="11">
    <name type="scientific">Aureoumbra lagunensis</name>
    <dbReference type="NCBI Taxonomy" id="44058"/>
    <lineage>
        <taxon>Eukaryota</taxon>
        <taxon>Sar</taxon>
        <taxon>Stramenopiles</taxon>
        <taxon>Ochrophyta</taxon>
        <taxon>Pelagophyceae</taxon>
        <taxon>Pelagomonadales</taxon>
        <taxon>Aureoumbra</taxon>
    </lineage>
</organism>
<dbReference type="PANTHER" id="PTHR21532:SF0">
    <property type="entry name" value="CILIA- AND FLAGELLA-ASSOCIATED PROTEIN 36"/>
    <property type="match status" value="1"/>
</dbReference>
<dbReference type="InterPro" id="IPR038888">
    <property type="entry name" value="CFAP36"/>
</dbReference>
<evidence type="ECO:0000256" key="6">
    <source>
        <dbReference type="ARBA" id="ARBA00023054"/>
    </source>
</evidence>